<name>G3IQ95_CRIGR</name>
<dbReference type="Proteomes" id="UP000001075">
    <property type="component" value="Unassembled WGS sequence"/>
</dbReference>
<organism evidence="1 2">
    <name type="scientific">Cricetulus griseus</name>
    <name type="common">Chinese hamster</name>
    <name type="synonym">Cricetulus barabensis griseus</name>
    <dbReference type="NCBI Taxonomy" id="10029"/>
    <lineage>
        <taxon>Eukaryota</taxon>
        <taxon>Metazoa</taxon>
        <taxon>Chordata</taxon>
        <taxon>Craniata</taxon>
        <taxon>Vertebrata</taxon>
        <taxon>Euteleostomi</taxon>
        <taxon>Mammalia</taxon>
        <taxon>Eutheria</taxon>
        <taxon>Euarchontoglires</taxon>
        <taxon>Glires</taxon>
        <taxon>Rodentia</taxon>
        <taxon>Myomorpha</taxon>
        <taxon>Muroidea</taxon>
        <taxon>Cricetidae</taxon>
        <taxon>Cricetinae</taxon>
        <taxon>Cricetulus</taxon>
    </lineage>
</organism>
<dbReference type="EMBL" id="JH042770">
    <property type="protein sequence ID" value="EGV91184.1"/>
    <property type="molecule type" value="Genomic_DNA"/>
</dbReference>
<accession>G3IQ95</accession>
<reference evidence="2" key="1">
    <citation type="journal article" date="2011" name="Nat. Biotechnol.">
        <title>The genomic sequence of the Chinese hamster ovary (CHO)-K1 cell line.</title>
        <authorList>
            <person name="Xu X."/>
            <person name="Nagarajan H."/>
            <person name="Lewis N.E."/>
            <person name="Pan S."/>
            <person name="Cai Z."/>
            <person name="Liu X."/>
            <person name="Chen W."/>
            <person name="Xie M."/>
            <person name="Wang W."/>
            <person name="Hammond S."/>
            <person name="Andersen M.R."/>
            <person name="Neff N."/>
            <person name="Passarelli B."/>
            <person name="Koh W."/>
            <person name="Fan H.C."/>
            <person name="Wang J."/>
            <person name="Gui Y."/>
            <person name="Lee K.H."/>
            <person name="Betenbaugh M.J."/>
            <person name="Quake S.R."/>
            <person name="Famili I."/>
            <person name="Palsson B.O."/>
            <person name="Wang J."/>
        </authorList>
    </citation>
    <scope>NUCLEOTIDE SEQUENCE [LARGE SCALE GENOMIC DNA]</scope>
    <source>
        <strain evidence="2">CHO K1 cell line</strain>
    </source>
</reference>
<protein>
    <submittedName>
        <fullName evidence="1">Uncharacterized protein</fullName>
    </submittedName>
</protein>
<sequence>MKREALVLLCPNPHLKIAAVPVAESQWEKPESHETDDTRGLEPIFRVLRGGSFPHYGAEEMA</sequence>
<evidence type="ECO:0000313" key="1">
    <source>
        <dbReference type="EMBL" id="EGV91184.1"/>
    </source>
</evidence>
<evidence type="ECO:0000313" key="2">
    <source>
        <dbReference type="Proteomes" id="UP000001075"/>
    </source>
</evidence>
<dbReference type="InParanoid" id="G3IQ95"/>
<proteinExistence type="predicted"/>
<gene>
    <name evidence="1" type="ORF">I79_026197</name>
</gene>
<dbReference type="AlphaFoldDB" id="G3IQ95"/>